<name>A0A0E9S3Y8_ANGAN</name>
<proteinExistence type="predicted"/>
<dbReference type="AlphaFoldDB" id="A0A0E9S3Y8"/>
<reference evidence="1" key="2">
    <citation type="journal article" date="2015" name="Fish Shellfish Immunol.">
        <title>Early steps in the European eel (Anguilla anguilla)-Vibrio vulnificus interaction in the gills: Role of the RtxA13 toxin.</title>
        <authorList>
            <person name="Callol A."/>
            <person name="Pajuelo D."/>
            <person name="Ebbesson L."/>
            <person name="Teles M."/>
            <person name="MacKenzie S."/>
            <person name="Amaro C."/>
        </authorList>
    </citation>
    <scope>NUCLEOTIDE SEQUENCE</scope>
</reference>
<accession>A0A0E9S3Y8</accession>
<dbReference type="EMBL" id="GBXM01072581">
    <property type="protein sequence ID" value="JAH35996.1"/>
    <property type="molecule type" value="Transcribed_RNA"/>
</dbReference>
<sequence>MVCVLLEMLFTFTLWISVDMSHRK</sequence>
<evidence type="ECO:0000313" key="1">
    <source>
        <dbReference type="EMBL" id="JAH35996.1"/>
    </source>
</evidence>
<protein>
    <submittedName>
        <fullName evidence="1">Uncharacterized protein</fullName>
    </submittedName>
</protein>
<organism evidence="1">
    <name type="scientific">Anguilla anguilla</name>
    <name type="common">European freshwater eel</name>
    <name type="synonym">Muraena anguilla</name>
    <dbReference type="NCBI Taxonomy" id="7936"/>
    <lineage>
        <taxon>Eukaryota</taxon>
        <taxon>Metazoa</taxon>
        <taxon>Chordata</taxon>
        <taxon>Craniata</taxon>
        <taxon>Vertebrata</taxon>
        <taxon>Euteleostomi</taxon>
        <taxon>Actinopterygii</taxon>
        <taxon>Neopterygii</taxon>
        <taxon>Teleostei</taxon>
        <taxon>Anguilliformes</taxon>
        <taxon>Anguillidae</taxon>
        <taxon>Anguilla</taxon>
    </lineage>
</organism>
<reference evidence="1" key="1">
    <citation type="submission" date="2014-11" db="EMBL/GenBank/DDBJ databases">
        <authorList>
            <person name="Amaro Gonzalez C."/>
        </authorList>
    </citation>
    <scope>NUCLEOTIDE SEQUENCE</scope>
</reference>